<dbReference type="PRINTS" id="PR00081">
    <property type="entry name" value="GDHRDH"/>
</dbReference>
<dbReference type="GO" id="GO:0016491">
    <property type="term" value="F:oxidoreductase activity"/>
    <property type="evidence" value="ECO:0007669"/>
    <property type="project" value="UniProtKB-KW"/>
</dbReference>
<evidence type="ECO:0000256" key="1">
    <source>
        <dbReference type="ARBA" id="ARBA00006484"/>
    </source>
</evidence>
<protein>
    <submittedName>
        <fullName evidence="3">Uncharacterized protein</fullName>
    </submittedName>
</protein>
<dbReference type="SUPFAM" id="SSF51735">
    <property type="entry name" value="NAD(P)-binding Rossmann-fold domains"/>
    <property type="match status" value="1"/>
</dbReference>
<dbReference type="AlphaFoldDB" id="A0A9W7GL74"/>
<gene>
    <name evidence="3" type="ORF">TrCOL_g5842</name>
</gene>
<dbReference type="Gene3D" id="3.40.50.720">
    <property type="entry name" value="NAD(P)-binding Rossmann-like Domain"/>
    <property type="match status" value="1"/>
</dbReference>
<accession>A0A9W7GL74</accession>
<keyword evidence="2" id="KW-0560">Oxidoreductase</keyword>
<evidence type="ECO:0000313" key="4">
    <source>
        <dbReference type="Proteomes" id="UP001165065"/>
    </source>
</evidence>
<sequence>MSNKVAVITGGTAGVGFETCVQLASLEESRFKKIIITSRSVSGGEKAIKSIRDKTGCPEDMFGSLTLDLSSPKSCTDFVEALPSEIDVMVLNAGSISLKSLQEKTETGVTKNFHAGCIGNAIIVENLLTTNKLKKGGRMFYAAGEVQRSVWLFTGFQPFPVWDKSKTGIYPSNPPTSALGGVMGVRSMIAGMQNYKTFMSLYMSKVARENPDYHIYSVSPGGTITGLYDTWGQPLKFLVKFAPTRALFIALGAVHKVDKAGKRYVEAMSGPDFTNKFKSGTIVMGKGVFGTAGTLSDCTKQRKEFGDMEAQDLAADVLRKEMKKVIDKV</sequence>
<proteinExistence type="inferred from homology"/>
<dbReference type="EMBL" id="BRYA01000358">
    <property type="protein sequence ID" value="GMI47761.1"/>
    <property type="molecule type" value="Genomic_DNA"/>
</dbReference>
<dbReference type="PANTHER" id="PTHR24320">
    <property type="entry name" value="RETINOL DEHYDROGENASE"/>
    <property type="match status" value="1"/>
</dbReference>
<dbReference type="Proteomes" id="UP001165065">
    <property type="component" value="Unassembled WGS sequence"/>
</dbReference>
<name>A0A9W7GL74_9STRA</name>
<organism evidence="3 4">
    <name type="scientific">Triparma columacea</name>
    <dbReference type="NCBI Taxonomy" id="722753"/>
    <lineage>
        <taxon>Eukaryota</taxon>
        <taxon>Sar</taxon>
        <taxon>Stramenopiles</taxon>
        <taxon>Ochrophyta</taxon>
        <taxon>Bolidophyceae</taxon>
        <taxon>Parmales</taxon>
        <taxon>Triparmaceae</taxon>
        <taxon>Triparma</taxon>
    </lineage>
</organism>
<dbReference type="InterPro" id="IPR002347">
    <property type="entry name" value="SDR_fam"/>
</dbReference>
<comment type="similarity">
    <text evidence="1">Belongs to the short-chain dehydrogenases/reductases (SDR) family.</text>
</comment>
<dbReference type="InterPro" id="IPR036291">
    <property type="entry name" value="NAD(P)-bd_dom_sf"/>
</dbReference>
<keyword evidence="4" id="KW-1185">Reference proteome</keyword>
<comment type="caution">
    <text evidence="3">The sequence shown here is derived from an EMBL/GenBank/DDBJ whole genome shotgun (WGS) entry which is preliminary data.</text>
</comment>
<dbReference type="OrthoDB" id="1933717at2759"/>
<dbReference type="Pfam" id="PF00106">
    <property type="entry name" value="adh_short"/>
    <property type="match status" value="1"/>
</dbReference>
<evidence type="ECO:0000313" key="3">
    <source>
        <dbReference type="EMBL" id="GMI47761.1"/>
    </source>
</evidence>
<dbReference type="PANTHER" id="PTHR24320:SF148">
    <property type="entry name" value="NAD(P)-BINDING ROSSMANN-FOLD SUPERFAMILY PROTEIN"/>
    <property type="match status" value="1"/>
</dbReference>
<reference evidence="4" key="1">
    <citation type="journal article" date="2023" name="Commun. Biol.">
        <title>Genome analysis of Parmales, the sister group of diatoms, reveals the evolutionary specialization of diatoms from phago-mixotrophs to photoautotrophs.</title>
        <authorList>
            <person name="Ban H."/>
            <person name="Sato S."/>
            <person name="Yoshikawa S."/>
            <person name="Yamada K."/>
            <person name="Nakamura Y."/>
            <person name="Ichinomiya M."/>
            <person name="Sato N."/>
            <person name="Blanc-Mathieu R."/>
            <person name="Endo H."/>
            <person name="Kuwata A."/>
            <person name="Ogata H."/>
        </authorList>
    </citation>
    <scope>NUCLEOTIDE SEQUENCE [LARGE SCALE GENOMIC DNA]</scope>
</reference>
<evidence type="ECO:0000256" key="2">
    <source>
        <dbReference type="ARBA" id="ARBA00023002"/>
    </source>
</evidence>